<evidence type="ECO:0000313" key="1">
    <source>
        <dbReference type="EMBL" id="CAD5236191.1"/>
    </source>
</evidence>
<protein>
    <submittedName>
        <fullName evidence="1">Uncharacterized protein</fullName>
    </submittedName>
</protein>
<name>A0A7R8R5Y1_9CAUD</name>
<dbReference type="EMBL" id="LR881104">
    <property type="protein sequence ID" value="CAD5236191.1"/>
    <property type="molecule type" value="Genomic_DNA"/>
</dbReference>
<reference evidence="1 2" key="1">
    <citation type="submission" date="2020-09" db="EMBL/GenBank/DDBJ databases">
        <authorList>
            <person name="Jameson E."/>
        </authorList>
    </citation>
    <scope>NUCLEOTIDE SEQUENCE [LARGE SCALE GENOMIC DNA]</scope>
</reference>
<organism evidence="1 2">
    <name type="scientific">Klebsiella phage vB_KvM-Eowyn</name>
    <dbReference type="NCBI Taxonomy" id="2762819"/>
    <lineage>
        <taxon>Viruses</taxon>
        <taxon>Duplodnaviria</taxon>
        <taxon>Heunggongvirae</taxon>
        <taxon>Uroviricota</taxon>
        <taxon>Caudoviricetes</taxon>
        <taxon>Chimalliviridae</taxon>
        <taxon>Eowynvirus</taxon>
        <taxon>Eowynvirus eowyn</taxon>
    </lineage>
</organism>
<accession>A0A7R8R5Y1</accession>
<keyword evidence="2" id="KW-1185">Reference proteome</keyword>
<evidence type="ECO:0000313" key="2">
    <source>
        <dbReference type="Proteomes" id="UP000596247"/>
    </source>
</evidence>
<gene>
    <name evidence="1" type="ORF">LLCLJKAH_00202</name>
</gene>
<proteinExistence type="predicted"/>
<sequence length="141" mass="15759">MKTIFNYIKNHKIISTIAAVLLGVSGYLYASGSDNNQAAMPPAPFQIMAYSQRDLLNQPYVRLQVTSTADVITINNITVNRGNCLFENHTLPGYNSPPALPTTMRYGQNNRFVFFRCDKALEATISTNVGTWTVQFNYPSQ</sequence>
<dbReference type="Proteomes" id="UP000596247">
    <property type="component" value="Chromosome"/>
</dbReference>